<keyword evidence="7" id="KW-1185">Reference proteome</keyword>
<dbReference type="InterPro" id="IPR011948">
    <property type="entry name" value="Dullard_phosphatase"/>
</dbReference>
<dbReference type="EMBL" id="JBHFFA010000007">
    <property type="protein sequence ID" value="KAL2611210.1"/>
    <property type="molecule type" value="Genomic_DNA"/>
</dbReference>
<name>A0ABD1XQH5_9MARC</name>
<dbReference type="SUPFAM" id="SSF56784">
    <property type="entry name" value="HAD-like"/>
    <property type="match status" value="1"/>
</dbReference>
<dbReference type="FunFam" id="3.40.50.1000:FF:000015">
    <property type="entry name" value="CTD small phosphatase-like protein 2"/>
    <property type="match status" value="1"/>
</dbReference>
<dbReference type="SMART" id="SM00577">
    <property type="entry name" value="CPDc"/>
    <property type="match status" value="1"/>
</dbReference>
<evidence type="ECO:0000313" key="6">
    <source>
        <dbReference type="EMBL" id="KAL2611210.1"/>
    </source>
</evidence>
<dbReference type="Pfam" id="PF03031">
    <property type="entry name" value="NIF"/>
    <property type="match status" value="1"/>
</dbReference>
<dbReference type="GO" id="GO:0005634">
    <property type="term" value="C:nucleus"/>
    <property type="evidence" value="ECO:0007669"/>
    <property type="project" value="UniProtKB-ARBA"/>
</dbReference>
<evidence type="ECO:0000256" key="1">
    <source>
        <dbReference type="ARBA" id="ARBA00022801"/>
    </source>
</evidence>
<dbReference type="PANTHER" id="PTHR12210">
    <property type="entry name" value="DULLARD PROTEIN PHOSPHATASE"/>
    <property type="match status" value="1"/>
</dbReference>
<dbReference type="InterPro" id="IPR050365">
    <property type="entry name" value="TIM50"/>
</dbReference>
<proteinExistence type="inferred from homology"/>
<gene>
    <name evidence="6" type="ORF">R1flu_022902</name>
</gene>
<evidence type="ECO:0000256" key="2">
    <source>
        <dbReference type="ARBA" id="ARBA00022912"/>
    </source>
</evidence>
<organism evidence="6 7">
    <name type="scientific">Riccia fluitans</name>
    <dbReference type="NCBI Taxonomy" id="41844"/>
    <lineage>
        <taxon>Eukaryota</taxon>
        <taxon>Viridiplantae</taxon>
        <taxon>Streptophyta</taxon>
        <taxon>Embryophyta</taxon>
        <taxon>Marchantiophyta</taxon>
        <taxon>Marchantiopsida</taxon>
        <taxon>Marchantiidae</taxon>
        <taxon>Marchantiales</taxon>
        <taxon>Ricciaceae</taxon>
        <taxon>Riccia</taxon>
    </lineage>
</organism>
<dbReference type="Proteomes" id="UP001605036">
    <property type="component" value="Unassembled WGS sequence"/>
</dbReference>
<sequence length="619" mass="68989">MVSLSFRASLSRVFFVDGVGGSLQVRARKASARMSDMDPVDCPTKKRRKESSFWQRKKEVAAALITSSTRKRRIDSAALCLVSPSRVRVVPGVAETSGADEDLCRNLHLTFTSMDSSLTGEKDYKSPGAEAEERHLKVADGIYAQKESTQVCLEDSKGQLEPSGGSTRTSLLETIFSPVFHLFKGHGDDLHTNCHNSGEQQSSVQEQQRIEVTDATTSKWKNGYHEANVATCQNVVTVSSKNTSSLCRIEESNALPPIEDHALSLKSTASSSVVTLVDASGECIEWTIDDKGVDPEIVRPNLDNNQGDADVLGSDAADLFLAVEQSKSLECSDEGYAEGDMAPEEEDDFEDIDPYLFIKRLPSLSEVVSPCRPLLLPRQTRRSPPITLVLDLDETLVHSTLEHCDDADFSFPVHFDFQEHMVYVRRRPHLQMFMERVAQLFEIIVFTASQSVYAEQLLNVLDPKRKLIRHRIFRDSCVFVRGNYLKDLTILGRDLSKVAIIDNSPQAYGFQVDNGIPIESWFDDRSDSALATLLPFLETLVGVDDVRPIIAKRLKFKIAKSALRHCSYVGRMCNQRDTVAVRSGSCVLQCRPAYLKVERAVLSFADEANLAIQRMLRKS</sequence>
<dbReference type="Gene3D" id="3.40.50.1000">
    <property type="entry name" value="HAD superfamily/HAD-like"/>
    <property type="match status" value="1"/>
</dbReference>
<dbReference type="InterPro" id="IPR023214">
    <property type="entry name" value="HAD_sf"/>
</dbReference>
<comment type="caution">
    <text evidence="6">The sequence shown here is derived from an EMBL/GenBank/DDBJ whole genome shotgun (WGS) entry which is preliminary data.</text>
</comment>
<dbReference type="NCBIfam" id="TIGR02251">
    <property type="entry name" value="HIF-SF_euk"/>
    <property type="match status" value="1"/>
</dbReference>
<dbReference type="PROSITE" id="PS50969">
    <property type="entry name" value="FCP1"/>
    <property type="match status" value="1"/>
</dbReference>
<keyword evidence="2" id="KW-0904">Protein phosphatase</keyword>
<dbReference type="GO" id="GO:0004721">
    <property type="term" value="F:phosphoprotein phosphatase activity"/>
    <property type="evidence" value="ECO:0007669"/>
    <property type="project" value="UniProtKB-KW"/>
</dbReference>
<protein>
    <recommendedName>
        <fullName evidence="5">FCP1 homology domain-containing protein</fullName>
    </recommendedName>
</protein>
<dbReference type="CDD" id="cd07521">
    <property type="entry name" value="HAD_FCP1-like"/>
    <property type="match status" value="1"/>
</dbReference>
<comment type="function">
    <text evidence="3">Probable phosphatase.</text>
</comment>
<dbReference type="AlphaFoldDB" id="A0ABD1XQH5"/>
<comment type="similarity">
    <text evidence="4">Belongs to the CTDSPL2 family.</text>
</comment>
<dbReference type="InterPro" id="IPR036412">
    <property type="entry name" value="HAD-like_sf"/>
</dbReference>
<evidence type="ECO:0000256" key="4">
    <source>
        <dbReference type="ARBA" id="ARBA00038355"/>
    </source>
</evidence>
<keyword evidence="1" id="KW-0378">Hydrolase</keyword>
<evidence type="ECO:0000256" key="3">
    <source>
        <dbReference type="ARBA" id="ARBA00037324"/>
    </source>
</evidence>
<dbReference type="InterPro" id="IPR004274">
    <property type="entry name" value="FCP1_dom"/>
</dbReference>
<accession>A0ABD1XQH5</accession>
<evidence type="ECO:0000313" key="7">
    <source>
        <dbReference type="Proteomes" id="UP001605036"/>
    </source>
</evidence>
<feature type="domain" description="FCP1 homology" evidence="5">
    <location>
        <begin position="381"/>
        <end position="540"/>
    </location>
</feature>
<evidence type="ECO:0000259" key="5">
    <source>
        <dbReference type="PROSITE" id="PS50969"/>
    </source>
</evidence>
<reference evidence="6 7" key="1">
    <citation type="submission" date="2024-09" db="EMBL/GenBank/DDBJ databases">
        <title>Chromosome-scale assembly of Riccia fluitans.</title>
        <authorList>
            <person name="Paukszto L."/>
            <person name="Sawicki J."/>
            <person name="Karawczyk K."/>
            <person name="Piernik-Szablinska J."/>
            <person name="Szczecinska M."/>
            <person name="Mazdziarz M."/>
        </authorList>
    </citation>
    <scope>NUCLEOTIDE SEQUENCE [LARGE SCALE GENOMIC DNA]</scope>
    <source>
        <strain evidence="6">Rf_01</strain>
        <tissue evidence="6">Aerial parts of the thallus</tissue>
    </source>
</reference>